<reference evidence="1" key="3">
    <citation type="submission" date="2025-09" db="UniProtKB">
        <authorList>
            <consortium name="Ensembl"/>
        </authorList>
    </citation>
    <scope>IDENTIFICATION</scope>
</reference>
<keyword evidence="2" id="KW-1185">Reference proteome</keyword>
<sequence>MAIITKPTNSKCWRGFGEKGTLVHCWWDCTLVQPLWKAVWRFLRKLKIELPFDPCAYSNFLFQCCFGCLGFLKLHINLKISFFISAKRCHGILIGIAPNLDCFDESCYLNDIKNFPTEER</sequence>
<accession>A0A8W4FNG3</accession>
<name>A0A8W4FNG3_PIG</name>
<protein>
    <submittedName>
        <fullName evidence="1">Uncharacterized protein</fullName>
    </submittedName>
</protein>
<evidence type="ECO:0000313" key="1">
    <source>
        <dbReference type="Ensembl" id="ENSSSCP00000080737.1"/>
    </source>
</evidence>
<reference evidence="1" key="2">
    <citation type="submission" date="2025-08" db="UniProtKB">
        <authorList>
            <consortium name="Ensembl"/>
        </authorList>
    </citation>
    <scope>IDENTIFICATION</scope>
</reference>
<proteinExistence type="predicted"/>
<dbReference type="Proteomes" id="UP000008227">
    <property type="component" value="Chromosome 1"/>
</dbReference>
<dbReference type="Ensembl" id="ENSSSCT00000093005.1">
    <property type="protein sequence ID" value="ENSSSCP00000080737.1"/>
    <property type="gene ID" value="ENSSSCG00000053651.1"/>
</dbReference>
<organism evidence="1 2">
    <name type="scientific">Sus scrofa</name>
    <name type="common">Pig</name>
    <dbReference type="NCBI Taxonomy" id="9823"/>
    <lineage>
        <taxon>Eukaryota</taxon>
        <taxon>Metazoa</taxon>
        <taxon>Chordata</taxon>
        <taxon>Craniata</taxon>
        <taxon>Vertebrata</taxon>
        <taxon>Euteleostomi</taxon>
        <taxon>Mammalia</taxon>
        <taxon>Eutheria</taxon>
        <taxon>Laurasiatheria</taxon>
        <taxon>Artiodactyla</taxon>
        <taxon>Suina</taxon>
        <taxon>Suidae</taxon>
        <taxon>Sus</taxon>
    </lineage>
</organism>
<dbReference type="GeneTree" id="ENSGT01150000287040"/>
<dbReference type="AlphaFoldDB" id="A0A8W4FNG3"/>
<evidence type="ECO:0000313" key="2">
    <source>
        <dbReference type="Proteomes" id="UP000008227"/>
    </source>
</evidence>
<reference evidence="1" key="1">
    <citation type="journal article" date="2020" name="Gigascience">
        <title>An improved pig reference genome sequence to enable pig genetics and genomics research.</title>
        <authorList>
            <person name="Warr A."/>
            <person name="Affara N."/>
            <person name="Aken B."/>
            <person name="Beiki H."/>
            <person name="Bickhart D.M."/>
            <person name="Billis K."/>
            <person name="Chow W."/>
            <person name="Eory L."/>
            <person name="Finlayson H.A."/>
            <person name="Flicek P."/>
            <person name="Giron C.G."/>
            <person name="Griffin D.K."/>
            <person name="Hall R."/>
            <person name="Hannum G."/>
            <person name="Hourlier T."/>
            <person name="Howe K."/>
            <person name="Hume D.A."/>
            <person name="Izuogu O."/>
            <person name="Kim K."/>
            <person name="Koren S."/>
            <person name="Liu H."/>
            <person name="Manchanda N."/>
            <person name="Martin F.J."/>
            <person name="Nonneman D.J."/>
            <person name="O'Connor R.E."/>
            <person name="Phillippy A.M."/>
            <person name="Rohrer G.A."/>
            <person name="Rosen B.D."/>
            <person name="Rund L.A."/>
            <person name="Sargent C.A."/>
            <person name="Schook L.B."/>
            <person name="Schroeder S.G."/>
            <person name="Schwartz A.S."/>
            <person name="Skinner B.M."/>
            <person name="Talbot R."/>
            <person name="Tseng E."/>
            <person name="Tuggle C.K."/>
            <person name="Watson M."/>
            <person name="Smith T.P.L."/>
            <person name="Archibald A.L."/>
        </authorList>
    </citation>
    <scope>NUCLEOTIDE SEQUENCE [LARGE SCALE GENOMIC DNA]</scope>
    <source>
        <strain evidence="1">Duroc</strain>
    </source>
</reference>